<dbReference type="Proteomes" id="UP001501710">
    <property type="component" value="Unassembled WGS sequence"/>
</dbReference>
<proteinExistence type="inferred from homology"/>
<evidence type="ECO:0000256" key="3">
    <source>
        <dbReference type="ARBA" id="ARBA00022475"/>
    </source>
</evidence>
<keyword evidence="3" id="KW-1003">Cell membrane</keyword>
<keyword evidence="6 7" id="KW-0472">Membrane</keyword>
<gene>
    <name evidence="9" type="ORF">GCM10022254_12240</name>
</gene>
<feature type="transmembrane region" description="Helical" evidence="7">
    <location>
        <begin position="63"/>
        <end position="81"/>
    </location>
</feature>
<feature type="transmembrane region" description="Helical" evidence="7">
    <location>
        <begin position="219"/>
        <end position="237"/>
    </location>
</feature>
<keyword evidence="4 7" id="KW-0812">Transmembrane</keyword>
<dbReference type="InterPro" id="IPR051311">
    <property type="entry name" value="DedA_domain"/>
</dbReference>
<dbReference type="Pfam" id="PF09335">
    <property type="entry name" value="VTT_dom"/>
    <property type="match status" value="1"/>
</dbReference>
<evidence type="ECO:0000256" key="6">
    <source>
        <dbReference type="ARBA" id="ARBA00023136"/>
    </source>
</evidence>
<evidence type="ECO:0000259" key="8">
    <source>
        <dbReference type="Pfam" id="PF09335"/>
    </source>
</evidence>
<accession>A0ABP8BVS5</accession>
<feature type="transmembrane region" description="Helical" evidence="7">
    <location>
        <begin position="101"/>
        <end position="123"/>
    </location>
</feature>
<evidence type="ECO:0000256" key="4">
    <source>
        <dbReference type="ARBA" id="ARBA00022692"/>
    </source>
</evidence>
<feature type="domain" description="VTT" evidence="8">
    <location>
        <begin position="81"/>
        <end position="200"/>
    </location>
</feature>
<evidence type="ECO:0000256" key="7">
    <source>
        <dbReference type="SAM" id="Phobius"/>
    </source>
</evidence>
<evidence type="ECO:0000256" key="5">
    <source>
        <dbReference type="ARBA" id="ARBA00022989"/>
    </source>
</evidence>
<comment type="similarity">
    <text evidence="2">Belongs to the DedA family.</text>
</comment>
<comment type="caution">
    <text evidence="9">The sequence shown here is derived from an EMBL/GenBank/DDBJ whole genome shotgun (WGS) entry which is preliminary data.</text>
</comment>
<protein>
    <recommendedName>
        <fullName evidence="8">VTT domain-containing protein</fullName>
    </recommendedName>
</protein>
<comment type="subcellular location">
    <subcellularLocation>
        <location evidence="1">Cell membrane</location>
        <topology evidence="1">Multi-pass membrane protein</topology>
    </subcellularLocation>
</comment>
<dbReference type="PANTHER" id="PTHR42709">
    <property type="entry name" value="ALKALINE PHOSPHATASE LIKE PROTEIN"/>
    <property type="match status" value="1"/>
</dbReference>
<name>A0ABP8BVS5_9ACTN</name>
<evidence type="ECO:0000313" key="10">
    <source>
        <dbReference type="Proteomes" id="UP001501710"/>
    </source>
</evidence>
<dbReference type="PANTHER" id="PTHR42709:SF6">
    <property type="entry name" value="UNDECAPRENYL PHOSPHATE TRANSPORTER A"/>
    <property type="match status" value="1"/>
</dbReference>
<evidence type="ECO:0000256" key="1">
    <source>
        <dbReference type="ARBA" id="ARBA00004651"/>
    </source>
</evidence>
<evidence type="ECO:0000256" key="2">
    <source>
        <dbReference type="ARBA" id="ARBA00010792"/>
    </source>
</evidence>
<dbReference type="InterPro" id="IPR032816">
    <property type="entry name" value="VTT_dom"/>
</dbReference>
<dbReference type="EMBL" id="BAABAS010000004">
    <property type="protein sequence ID" value="GAA4226635.1"/>
    <property type="molecule type" value="Genomic_DNA"/>
</dbReference>
<sequence length="266" mass="27933">MVGQGLEAVRSPGVARASVVGPLPEVGGERWTFDGSAGGWSFSNVVSMDELMGLLDTAVTSPWFYLALFAVAALDGFFPVVPSESMVITGGVYAASGQPKLVLVVVLAALGAFIGDHVSYFIGRGSGGRVLRRLRPGTRRHTAFEWARRQMLARGGLILVVARYVPGGRTAVTLTMGAVGFRLRSFSLFTGVAAVSWGLYGGLLGYVGGVAFEDDPLKGVAVGIGLALAVTAAVEGMRFVRHRRNGRAVAAEGEEDADRVGSMSRR</sequence>
<reference evidence="10" key="1">
    <citation type="journal article" date="2019" name="Int. J. Syst. Evol. Microbiol.">
        <title>The Global Catalogue of Microorganisms (GCM) 10K type strain sequencing project: providing services to taxonomists for standard genome sequencing and annotation.</title>
        <authorList>
            <consortium name="The Broad Institute Genomics Platform"/>
            <consortium name="The Broad Institute Genome Sequencing Center for Infectious Disease"/>
            <person name="Wu L."/>
            <person name="Ma J."/>
        </authorList>
    </citation>
    <scope>NUCLEOTIDE SEQUENCE [LARGE SCALE GENOMIC DNA]</scope>
    <source>
        <strain evidence="10">JCM 17440</strain>
    </source>
</reference>
<evidence type="ECO:0000313" key="9">
    <source>
        <dbReference type="EMBL" id="GAA4226635.1"/>
    </source>
</evidence>
<keyword evidence="5 7" id="KW-1133">Transmembrane helix</keyword>
<organism evidence="9 10">
    <name type="scientific">Actinomadura meridiana</name>
    <dbReference type="NCBI Taxonomy" id="559626"/>
    <lineage>
        <taxon>Bacteria</taxon>
        <taxon>Bacillati</taxon>
        <taxon>Actinomycetota</taxon>
        <taxon>Actinomycetes</taxon>
        <taxon>Streptosporangiales</taxon>
        <taxon>Thermomonosporaceae</taxon>
        <taxon>Actinomadura</taxon>
    </lineage>
</organism>
<feature type="transmembrane region" description="Helical" evidence="7">
    <location>
        <begin position="186"/>
        <end position="207"/>
    </location>
</feature>
<keyword evidence="10" id="KW-1185">Reference proteome</keyword>